<organism evidence="1">
    <name type="scientific">Salix viminalis</name>
    <name type="common">Common osier</name>
    <name type="synonym">Basket willow</name>
    <dbReference type="NCBI Taxonomy" id="40686"/>
    <lineage>
        <taxon>Eukaryota</taxon>
        <taxon>Viridiplantae</taxon>
        <taxon>Streptophyta</taxon>
        <taxon>Embryophyta</taxon>
        <taxon>Tracheophyta</taxon>
        <taxon>Spermatophyta</taxon>
        <taxon>Magnoliopsida</taxon>
        <taxon>eudicotyledons</taxon>
        <taxon>Gunneridae</taxon>
        <taxon>Pentapetalae</taxon>
        <taxon>rosids</taxon>
        <taxon>fabids</taxon>
        <taxon>Malpighiales</taxon>
        <taxon>Salicaceae</taxon>
        <taxon>Saliceae</taxon>
        <taxon>Salix</taxon>
    </lineage>
</organism>
<protein>
    <submittedName>
        <fullName evidence="1">Uncharacterized protein</fullName>
    </submittedName>
</protein>
<gene>
    <name evidence="1" type="ORF">SVIM_LOCUS370654</name>
</gene>
<reference evidence="1" key="1">
    <citation type="submission" date="2019-03" db="EMBL/GenBank/DDBJ databases">
        <authorList>
            <person name="Mank J."/>
            <person name="Almeida P."/>
        </authorList>
    </citation>
    <scope>NUCLEOTIDE SEQUENCE</scope>
    <source>
        <strain evidence="1">78183</strain>
    </source>
</reference>
<evidence type="ECO:0000313" key="1">
    <source>
        <dbReference type="EMBL" id="VFU53385.1"/>
    </source>
</evidence>
<dbReference type="AlphaFoldDB" id="A0A6N2MKS7"/>
<dbReference type="EMBL" id="CAADRP010001818">
    <property type="protein sequence ID" value="VFU53385.1"/>
    <property type="molecule type" value="Genomic_DNA"/>
</dbReference>
<name>A0A6N2MKS7_SALVM</name>
<sequence>MDFVLPRAHLKDIVHEVKNKESSCSNVVPTSKCTCWSWLSSNQHPSDSLTCKAEEQDEYELKKSRLCGPTGPIEPECSSNITENMPMSNYDSCFDVGLHGQFPRSSYHPSQMLNSVPPSIVDLDA</sequence>
<accession>A0A6N2MKS7</accession>
<proteinExistence type="predicted"/>